<dbReference type="PANTHER" id="PTHR31346">
    <property type="entry name" value="MULTIPLE ORGANELLAR RNA EDITING FACTOR 2, CHLOROPLASTIC-RELATED-RELATED"/>
    <property type="match status" value="1"/>
</dbReference>
<feature type="domain" description="RRM" evidence="3">
    <location>
        <begin position="70"/>
        <end position="152"/>
    </location>
</feature>
<evidence type="ECO:0000256" key="1">
    <source>
        <dbReference type="ARBA" id="ARBA00022946"/>
    </source>
</evidence>
<dbReference type="GO" id="GO:0005739">
    <property type="term" value="C:mitochondrion"/>
    <property type="evidence" value="ECO:0007669"/>
    <property type="project" value="TreeGrafter"/>
</dbReference>
<keyword evidence="1" id="KW-0809">Transit peptide</keyword>
<dbReference type="InterPro" id="IPR035979">
    <property type="entry name" value="RBD_domain_sf"/>
</dbReference>
<keyword evidence="5" id="KW-1185">Reference proteome</keyword>
<sequence>MEKPLIGGIQSESDWKNNFGFCCELDNGCARELEGVPGVKSVHSDKNFGSENKDYRDKSTEAPQVTKCFFWIFSGKSYSQPLLYASEKTLRAAFESFGDVVEVKIIMDRISKRSRSYAFTEYTTEEAAGAALKEMNGKILKPQTLDLLNSPHNGDQRSHWIVVMEKPLQGRRNSI</sequence>
<dbReference type="PANTHER" id="PTHR31346:SF11">
    <property type="entry name" value="ORGANELLE RRM DOMAIN-CONTAINING PROTEIN 1, CHLOROPLASTIC"/>
    <property type="match status" value="1"/>
</dbReference>
<dbReference type="GO" id="GO:0016554">
    <property type="term" value="P:cytidine to uridine editing"/>
    <property type="evidence" value="ECO:0007669"/>
    <property type="project" value="InterPro"/>
</dbReference>
<proteinExistence type="predicted"/>
<dbReference type="Proteomes" id="UP001177140">
    <property type="component" value="Unassembled WGS sequence"/>
</dbReference>
<dbReference type="GO" id="GO:0003723">
    <property type="term" value="F:RNA binding"/>
    <property type="evidence" value="ECO:0007669"/>
    <property type="project" value="UniProtKB-UniRule"/>
</dbReference>
<gene>
    <name evidence="4" type="ORF">MKW94_022004</name>
</gene>
<dbReference type="InterPro" id="IPR054059">
    <property type="entry name" value="MORF/ORRM1/DAG-like_MORF"/>
</dbReference>
<protein>
    <recommendedName>
        <fullName evidence="3">RRM domain-containing protein</fullName>
    </recommendedName>
</protein>
<dbReference type="Pfam" id="PF00076">
    <property type="entry name" value="RRM_1"/>
    <property type="match status" value="1"/>
</dbReference>
<dbReference type="PROSITE" id="PS50102">
    <property type="entry name" value="RRM"/>
    <property type="match status" value="1"/>
</dbReference>
<dbReference type="InterPro" id="IPR012677">
    <property type="entry name" value="Nucleotide-bd_a/b_plait_sf"/>
</dbReference>
<dbReference type="SMART" id="SM00360">
    <property type="entry name" value="RRM"/>
    <property type="match status" value="1"/>
</dbReference>
<evidence type="ECO:0000256" key="2">
    <source>
        <dbReference type="PROSITE-ProRule" id="PRU00176"/>
    </source>
</evidence>
<organism evidence="4 5">
    <name type="scientific">Papaver nudicaule</name>
    <name type="common">Iceland poppy</name>
    <dbReference type="NCBI Taxonomy" id="74823"/>
    <lineage>
        <taxon>Eukaryota</taxon>
        <taxon>Viridiplantae</taxon>
        <taxon>Streptophyta</taxon>
        <taxon>Embryophyta</taxon>
        <taxon>Tracheophyta</taxon>
        <taxon>Spermatophyta</taxon>
        <taxon>Magnoliopsida</taxon>
        <taxon>Ranunculales</taxon>
        <taxon>Papaveraceae</taxon>
        <taxon>Papaveroideae</taxon>
        <taxon>Papaver</taxon>
    </lineage>
</organism>
<dbReference type="InterPro" id="IPR000504">
    <property type="entry name" value="RRM_dom"/>
</dbReference>
<dbReference type="Pfam" id="PF21864">
    <property type="entry name" value="MORF_dom"/>
    <property type="match status" value="1"/>
</dbReference>
<dbReference type="InterPro" id="IPR039206">
    <property type="entry name" value="MORF/ORRM1/DAG-like"/>
</dbReference>
<evidence type="ECO:0000313" key="5">
    <source>
        <dbReference type="Proteomes" id="UP001177140"/>
    </source>
</evidence>
<comment type="caution">
    <text evidence="4">The sequence shown here is derived from an EMBL/GenBank/DDBJ whole genome shotgun (WGS) entry which is preliminary data.</text>
</comment>
<accession>A0AA41VB92</accession>
<name>A0AA41VB92_PAPNU</name>
<evidence type="ECO:0000313" key="4">
    <source>
        <dbReference type="EMBL" id="MCL7032463.1"/>
    </source>
</evidence>
<dbReference type="EMBL" id="JAJJMA010123751">
    <property type="protein sequence ID" value="MCL7032463.1"/>
    <property type="molecule type" value="Genomic_DNA"/>
</dbReference>
<reference evidence="4" key="1">
    <citation type="submission" date="2022-03" db="EMBL/GenBank/DDBJ databases">
        <title>A functionally conserved STORR gene fusion in Papaver species that diverged 16.8 million years ago.</title>
        <authorList>
            <person name="Catania T."/>
        </authorList>
    </citation>
    <scope>NUCLEOTIDE SEQUENCE</scope>
    <source>
        <strain evidence="4">S-191538</strain>
    </source>
</reference>
<evidence type="ECO:0000259" key="3">
    <source>
        <dbReference type="PROSITE" id="PS50102"/>
    </source>
</evidence>
<dbReference type="GO" id="GO:0080156">
    <property type="term" value="P:mitochondrial mRNA modification"/>
    <property type="evidence" value="ECO:0007669"/>
    <property type="project" value="TreeGrafter"/>
</dbReference>
<dbReference type="SUPFAM" id="SSF54928">
    <property type="entry name" value="RNA-binding domain, RBD"/>
    <property type="match status" value="1"/>
</dbReference>
<dbReference type="Gene3D" id="3.30.70.330">
    <property type="match status" value="1"/>
</dbReference>
<dbReference type="AlphaFoldDB" id="A0AA41VB92"/>
<keyword evidence="2" id="KW-0694">RNA-binding</keyword>